<accession>R4YXV6</accession>
<keyword evidence="4" id="KW-1185">Reference proteome</keyword>
<dbReference type="RefSeq" id="WP_012225662.1">
    <property type="nucleotide sequence ID" value="NZ_HG422565.1"/>
</dbReference>
<gene>
    <name evidence="3" type="ORF">BN381_20118</name>
</gene>
<feature type="region of interest" description="Disordered" evidence="1">
    <location>
        <begin position="221"/>
        <end position="244"/>
    </location>
</feature>
<evidence type="ECO:0000313" key="4">
    <source>
        <dbReference type="Proteomes" id="UP000018291"/>
    </source>
</evidence>
<feature type="compositionally biased region" description="Basic and acidic residues" evidence="1">
    <location>
        <begin position="229"/>
        <end position="240"/>
    </location>
</feature>
<dbReference type="OrthoDB" id="5244772at2"/>
<feature type="domain" description="DUF222" evidence="2">
    <location>
        <begin position="97"/>
        <end position="316"/>
    </location>
</feature>
<proteinExistence type="predicted"/>
<protein>
    <recommendedName>
        <fullName evidence="2">DUF222 domain-containing protein</fullName>
    </recommendedName>
</protein>
<dbReference type="Pfam" id="PF02720">
    <property type="entry name" value="DUF222"/>
    <property type="match status" value="1"/>
</dbReference>
<reference evidence="3 4" key="1">
    <citation type="journal article" date="2013" name="ISME J.">
        <title>Metabolic model for the filamentous 'Candidatus Microthrix parvicella' based on genomic and metagenomic analyses.</title>
        <authorList>
            <person name="Jon McIlroy S."/>
            <person name="Kristiansen R."/>
            <person name="Albertsen M."/>
            <person name="Michael Karst S."/>
            <person name="Rossetti S."/>
            <person name="Lund Nielsen J."/>
            <person name="Tandoi V."/>
            <person name="James Seviour R."/>
            <person name="Nielsen P.H."/>
        </authorList>
    </citation>
    <scope>NUCLEOTIDE SEQUENCE [LARGE SCALE GENOMIC DNA]</scope>
    <source>
        <strain evidence="3 4">RN1</strain>
    </source>
</reference>
<dbReference type="InterPro" id="IPR003615">
    <property type="entry name" value="HNH_nuc"/>
</dbReference>
<dbReference type="CDD" id="cd00085">
    <property type="entry name" value="HNHc"/>
    <property type="match status" value="1"/>
</dbReference>
<dbReference type="EMBL" id="CANL01000012">
    <property type="protein sequence ID" value="CCM63294.1"/>
    <property type="molecule type" value="Genomic_DNA"/>
</dbReference>
<dbReference type="Gene3D" id="1.10.30.50">
    <property type="match status" value="1"/>
</dbReference>
<dbReference type="InterPro" id="IPR003870">
    <property type="entry name" value="DUF222"/>
</dbReference>
<name>R4YXV6_9ACTN</name>
<evidence type="ECO:0000313" key="3">
    <source>
        <dbReference type="EMBL" id="CCM63294.1"/>
    </source>
</evidence>
<dbReference type="eggNOG" id="COG1403">
    <property type="taxonomic scope" value="Bacteria"/>
</dbReference>
<dbReference type="HOGENOM" id="CLU_035116_0_0_11"/>
<evidence type="ECO:0000259" key="2">
    <source>
        <dbReference type="Pfam" id="PF02720"/>
    </source>
</evidence>
<dbReference type="AlphaFoldDB" id="R4YXV6"/>
<sequence length="489" mass="53055">MRSTAETENEVAGAGPGAGDTFLVALRSRLRRDEIAALEAAVAGASRGVDGAGVRDPEVGDPAGASALEHAEEALDELFAVGVRPDDPRDAVVWIGRLEHLGRRVDAAKSALVGEIARTRFHLTDGHGSARIMVRHVARLSEAESLNRTRTAEACADLPKVKAAWQAGNLPTSAAITLGRVHANQRVAPAMEARQDEFINDATTMSSKSFANKAHRWERLIDEDGPEPANERNHNNRDTSLRPNPNDLSWELKGFFGSVQGAQMREIFDRYIDAEFSADCAAAKAADIAAGGTGDITKPDLDRTDAQRRADAFFRIFLDAAAAPDGAIPPGFVHNIHWSASAYEEMLHAIDDNRPPAFDPDTFMCRTDDGHDLDPTETAVTSLFSQFRRIVIDAKSVVIDLGRARRFTGSARTAATATNTHCIWPGCHAPAGRCDIDHLTQHSHNGPTNPSNSAPLCGKHKRWKQKGFSIRRLPDGTWHTTRPDGSQLE</sequence>
<dbReference type="STRING" id="1229780.BN381_20118"/>
<evidence type="ECO:0000256" key="1">
    <source>
        <dbReference type="SAM" id="MobiDB-lite"/>
    </source>
</evidence>
<dbReference type="Proteomes" id="UP000018291">
    <property type="component" value="Unassembled WGS sequence"/>
</dbReference>
<comment type="caution">
    <text evidence="3">The sequence shown here is derived from an EMBL/GenBank/DDBJ whole genome shotgun (WGS) entry which is preliminary data.</text>
</comment>
<organism evidence="3 4">
    <name type="scientific">Candidatus Neomicrothrix parvicella RN1</name>
    <dbReference type="NCBI Taxonomy" id="1229780"/>
    <lineage>
        <taxon>Bacteria</taxon>
        <taxon>Bacillati</taxon>
        <taxon>Actinomycetota</taxon>
        <taxon>Acidimicrobiia</taxon>
        <taxon>Acidimicrobiales</taxon>
        <taxon>Microthrixaceae</taxon>
        <taxon>Candidatus Neomicrothrix</taxon>
    </lineage>
</organism>